<dbReference type="Proteomes" id="UP001164286">
    <property type="component" value="Unassembled WGS sequence"/>
</dbReference>
<comment type="caution">
    <text evidence="2">The sequence shown here is derived from an EMBL/GenBank/DDBJ whole genome shotgun (WGS) entry which is preliminary data.</text>
</comment>
<feature type="region of interest" description="Disordered" evidence="1">
    <location>
        <begin position="243"/>
        <end position="269"/>
    </location>
</feature>
<keyword evidence="3" id="KW-1185">Reference proteome</keyword>
<feature type="region of interest" description="Disordered" evidence="1">
    <location>
        <begin position="183"/>
        <end position="209"/>
    </location>
</feature>
<proteinExistence type="predicted"/>
<feature type="compositionally biased region" description="Low complexity" evidence="1">
    <location>
        <begin position="243"/>
        <end position="260"/>
    </location>
</feature>
<sequence>MGHLNLSVPASSRLSNTSKTPSSRVHLSPAAPTMSSGNERFRTYRPNEHDPSPPQRRADLTPLDRSTDGLAPSAQSTSPTADPDDRLCDCLTPSSGNERPPAHHPSEIDHRLPPPRGTPNAPDPLPLAGRTLNTPIDLERVQLITPRPASRFAQRQSTARGPIRPKPLSIQLVWFSPPADFHQARRSERATSGNTSRSGNGNNALTYRTYENDPLPPFFQVRDSFSTSGTRLLDLDPVPALALASRSNPRPGLSSPLPRSVQPSASTLRHSDKIHGYSLGYPAQRPPRPLPGAGLVFLGLFSDPLVPRTTDLASTRHTLGFCRGLSDLHPVVHYRRGIGYPHSASRPPASASWRGDRSSSVFFGLAYPAGLDPAGQKLGLSSGIYDTPAAASCRGIGLFRLHLSGRTPPPDLRSACSAYGTPDPRVHLLVHGRSFWVSLVQPGPYSARPAIGVFLGPLGSCVALLAQHRLASVSLVQLRSHVTRPAFGIVYGYPIPATSYGRRIGRSSLPVSLLVFPVPHVRLLARYRSHAPALGPSLASAPPADTGLLDPLGSRRALSPLRGILPLDALGISP</sequence>
<dbReference type="GeneID" id="77727353"/>
<feature type="compositionally biased region" description="Pro residues" evidence="1">
    <location>
        <begin position="114"/>
        <end position="125"/>
    </location>
</feature>
<evidence type="ECO:0000313" key="2">
    <source>
        <dbReference type="EMBL" id="KAI9631837.1"/>
    </source>
</evidence>
<reference evidence="2" key="1">
    <citation type="journal article" date="2022" name="G3 (Bethesda)">
        <title>High quality genome of the basidiomycete yeast Dioszegia hungarica PDD-24b-2 isolated from cloud water.</title>
        <authorList>
            <person name="Jarrige D."/>
            <person name="Haridas S."/>
            <person name="Bleykasten-Grosshans C."/>
            <person name="Joly M."/>
            <person name="Nadalig T."/>
            <person name="Sancelme M."/>
            <person name="Vuilleumier S."/>
            <person name="Grigoriev I.V."/>
            <person name="Amato P."/>
            <person name="Bringel F."/>
        </authorList>
    </citation>
    <scope>NUCLEOTIDE SEQUENCE</scope>
    <source>
        <strain evidence="2">PDD-24b-2</strain>
    </source>
</reference>
<feature type="compositionally biased region" description="Low complexity" evidence="1">
    <location>
        <begin position="191"/>
        <end position="203"/>
    </location>
</feature>
<dbReference type="RefSeq" id="XP_052941614.1">
    <property type="nucleotide sequence ID" value="XM_053088148.1"/>
</dbReference>
<protein>
    <submittedName>
        <fullName evidence="2">Uncharacterized protein</fullName>
    </submittedName>
</protein>
<name>A0AA38H1A8_9TREE</name>
<organism evidence="2 3">
    <name type="scientific">Dioszegia hungarica</name>
    <dbReference type="NCBI Taxonomy" id="4972"/>
    <lineage>
        <taxon>Eukaryota</taxon>
        <taxon>Fungi</taxon>
        <taxon>Dikarya</taxon>
        <taxon>Basidiomycota</taxon>
        <taxon>Agaricomycotina</taxon>
        <taxon>Tremellomycetes</taxon>
        <taxon>Tremellales</taxon>
        <taxon>Bulleribasidiaceae</taxon>
        <taxon>Dioszegia</taxon>
    </lineage>
</organism>
<gene>
    <name evidence="2" type="ORF">MKK02DRAFT_30834</name>
</gene>
<evidence type="ECO:0000313" key="3">
    <source>
        <dbReference type="Proteomes" id="UP001164286"/>
    </source>
</evidence>
<feature type="compositionally biased region" description="Basic and acidic residues" evidence="1">
    <location>
        <begin position="39"/>
        <end position="59"/>
    </location>
</feature>
<accession>A0AA38H1A8</accession>
<feature type="region of interest" description="Disordered" evidence="1">
    <location>
        <begin position="1"/>
        <end position="130"/>
    </location>
</feature>
<feature type="compositionally biased region" description="Polar residues" evidence="1">
    <location>
        <begin position="8"/>
        <end position="25"/>
    </location>
</feature>
<evidence type="ECO:0000256" key="1">
    <source>
        <dbReference type="SAM" id="MobiDB-lite"/>
    </source>
</evidence>
<dbReference type="EMBL" id="JAKWFO010000016">
    <property type="protein sequence ID" value="KAI9631837.1"/>
    <property type="molecule type" value="Genomic_DNA"/>
</dbReference>
<feature type="compositionally biased region" description="Basic and acidic residues" evidence="1">
    <location>
        <begin position="100"/>
        <end position="112"/>
    </location>
</feature>
<dbReference type="AlphaFoldDB" id="A0AA38H1A8"/>